<dbReference type="EMBL" id="FZOU01000009">
    <property type="protein sequence ID" value="SNT36917.1"/>
    <property type="molecule type" value="Genomic_DNA"/>
</dbReference>
<evidence type="ECO:0008006" key="3">
    <source>
        <dbReference type="Google" id="ProtNLM"/>
    </source>
</evidence>
<dbReference type="AlphaFoldDB" id="A0A239M2B9"/>
<name>A0A239M2B9_9BACT</name>
<reference evidence="1 2" key="1">
    <citation type="submission" date="2017-06" db="EMBL/GenBank/DDBJ databases">
        <authorList>
            <person name="Kim H.J."/>
            <person name="Triplett B.A."/>
        </authorList>
    </citation>
    <scope>NUCLEOTIDE SEQUENCE [LARGE SCALE GENOMIC DNA]</scope>
    <source>
        <strain evidence="1 2">DSM 18704</strain>
    </source>
</reference>
<dbReference type="PANTHER" id="PTHR41517">
    <property type="entry name" value="1,2-DIOXYGENASE PROTEIN-RELATED"/>
    <property type="match status" value="1"/>
</dbReference>
<protein>
    <recommendedName>
        <fullName evidence="3">Gentisate 1,2-dioxygenase</fullName>
    </recommendedName>
</protein>
<organism evidence="1 2">
    <name type="scientific">Granulicella rosea</name>
    <dbReference type="NCBI Taxonomy" id="474952"/>
    <lineage>
        <taxon>Bacteria</taxon>
        <taxon>Pseudomonadati</taxon>
        <taxon>Acidobacteriota</taxon>
        <taxon>Terriglobia</taxon>
        <taxon>Terriglobales</taxon>
        <taxon>Acidobacteriaceae</taxon>
        <taxon>Granulicella</taxon>
    </lineage>
</organism>
<dbReference type="Proteomes" id="UP000198356">
    <property type="component" value="Unassembled WGS sequence"/>
</dbReference>
<dbReference type="SUPFAM" id="SSF51182">
    <property type="entry name" value="RmlC-like cupins"/>
    <property type="match status" value="1"/>
</dbReference>
<gene>
    <name evidence="1" type="ORF">SAMN05421770_10968</name>
</gene>
<evidence type="ECO:0000313" key="2">
    <source>
        <dbReference type="Proteomes" id="UP000198356"/>
    </source>
</evidence>
<dbReference type="InterPro" id="IPR011051">
    <property type="entry name" value="RmlC_Cupin_sf"/>
</dbReference>
<dbReference type="PANTHER" id="PTHR41517:SF1">
    <property type="entry name" value="CUPIN"/>
    <property type="match status" value="1"/>
</dbReference>
<dbReference type="GO" id="GO:0051213">
    <property type="term" value="F:dioxygenase activity"/>
    <property type="evidence" value="ECO:0007669"/>
    <property type="project" value="InterPro"/>
</dbReference>
<dbReference type="Gene3D" id="2.60.120.10">
    <property type="entry name" value="Jelly Rolls"/>
    <property type="match status" value="2"/>
</dbReference>
<evidence type="ECO:0000313" key="1">
    <source>
        <dbReference type="EMBL" id="SNT36917.1"/>
    </source>
</evidence>
<keyword evidence="2" id="KW-1185">Reference proteome</keyword>
<dbReference type="OrthoDB" id="285029at2"/>
<dbReference type="CDD" id="cd02216">
    <property type="entry name" value="cupin_GDO-like_N"/>
    <property type="match status" value="1"/>
</dbReference>
<dbReference type="RefSeq" id="WP_089410050.1">
    <property type="nucleotide sequence ID" value="NZ_FZOU01000009.1"/>
</dbReference>
<dbReference type="InterPro" id="IPR014710">
    <property type="entry name" value="RmlC-like_jellyroll"/>
</dbReference>
<proteinExistence type="predicted"/>
<sequence>MTTETLSPAISAAELTQDIQIFEYSKAANPIDSGATPRIPIKTFSADSYATGRSRVIELDLSADLKVPYPATGPSLLASFVRIVKGDSLTTTCVASSEFFYVIRGSGFSEVTVDGELKSIAWSEGDFVALPGLEARHTAEQDTAFYMVNDSPLFAYLGAEKGRSRFAPTLYKRDVVLAELIEAQNDPEAATRSRISVLLANKNFEQTMTITHVLWTMFGVALPNSRQLPHRHQSVALDFVVDAQPGAYTLLGEELDNTGNIKNPLRVDWVKGSAFVTPPGWWHEHVNASAHNAYVMPIQDAGLHTYLRTLDIQFYEED</sequence>
<accession>A0A239M2B9</accession>
<dbReference type="InterPro" id="IPR047183">
    <property type="entry name" value="GDO-like"/>
</dbReference>